<keyword evidence="1" id="KW-0812">Transmembrane</keyword>
<feature type="transmembrane region" description="Helical" evidence="1">
    <location>
        <begin position="502"/>
        <end position="524"/>
    </location>
</feature>
<feature type="non-terminal residue" evidence="3">
    <location>
        <position position="1"/>
    </location>
</feature>
<sequence length="597" mass="68946">NNSPYSFGHSLLVPEPNAGLPQLLTKDAMETAIETMFQSNCVGFRMMFNSICGCGSVNHLHFQCYYNDYRIPAEDIECDPITSCVSKSNSGRQIEEKLYVIKQTFPVRGFIVEATDRNLEKVAEFVATLTNNWAKANMAHNVALIRGKHLHHEIDNDEFVLRVYIWPRRPTLGERNFEDFHCAVTELIGDCYFGTEQQHKNWIADDIVQTLSENRKMASEPWARNMDVLRQSTWMNYSNIDQYWIDQGYNKDNLPYIYPNLLKAVIVISVVMFIGYYVMARSRKSLSLKKQLGEEPLTYWEIFCEGTKLGTEPAINFVGSCLVTNDRVFIIIRIVMALWSLTLTILGWAGARSIIFGSYFPLATIITIYVSRHRHLIVEGFGSKMQFVNKILSYFFCIQAPLRLVLGLAWWTKWFGTSRYKDMRKSSISPRAVLWQQEFLPCIFLIVEILWFDTRMSCISAYHSTITLMVVLVQIMRNCLKENGGTDNPQIVAWVKENPGAAYIQIILHIVMLPACVFLIAGFCNLKIWAFKKIPVIKERVEIRQNCIEIFRKRHALNKFLPKEQLKQRKTNARESYATIGRQTTLRKTRTTEMGNA</sequence>
<dbReference type="Pfam" id="PF26217">
    <property type="entry name" value="GDPGP1_N"/>
    <property type="match status" value="1"/>
</dbReference>
<feature type="transmembrane region" description="Helical" evidence="1">
    <location>
        <begin position="354"/>
        <end position="370"/>
    </location>
</feature>
<keyword evidence="1" id="KW-1133">Transmembrane helix</keyword>
<dbReference type="PANTHER" id="PTHR20884:SF8">
    <property type="entry name" value="GDP-D-GLUCOSE PHOSPHORYLASE 1"/>
    <property type="match status" value="1"/>
</dbReference>
<reference evidence="3" key="1">
    <citation type="journal article" date="2010" name="Science">
        <title>Plasticity of animal genome architecture unmasked by rapid evolution of a pelagic tunicate.</title>
        <authorList>
            <person name="Denoeud F."/>
            <person name="Henriet S."/>
            <person name="Mungpakdee S."/>
            <person name="Aury J.M."/>
            <person name="Da Silva C."/>
            <person name="Brinkmann H."/>
            <person name="Mikhaleva J."/>
            <person name="Olsen L.C."/>
            <person name="Jubin C."/>
            <person name="Canestro C."/>
            <person name="Bouquet J.M."/>
            <person name="Danks G."/>
            <person name="Poulain J."/>
            <person name="Campsteijn C."/>
            <person name="Adamski M."/>
            <person name="Cross I."/>
            <person name="Yadetie F."/>
            <person name="Muffato M."/>
            <person name="Louis A."/>
            <person name="Butcher S."/>
            <person name="Tsagkogeorga G."/>
            <person name="Konrad A."/>
            <person name="Singh S."/>
            <person name="Jensen M.F."/>
            <person name="Cong E.H."/>
            <person name="Eikeseth-Otteraa H."/>
            <person name="Noel B."/>
            <person name="Anthouard V."/>
            <person name="Porcel B.M."/>
            <person name="Kachouri-Lafond R."/>
            <person name="Nishino A."/>
            <person name="Ugolini M."/>
            <person name="Chourrout P."/>
            <person name="Nishida H."/>
            <person name="Aasland R."/>
            <person name="Huzurbazar S."/>
            <person name="Westhof E."/>
            <person name="Delsuc F."/>
            <person name="Lehrach H."/>
            <person name="Reinhardt R."/>
            <person name="Weissenbach J."/>
            <person name="Roy S.W."/>
            <person name="Artiguenave F."/>
            <person name="Postlethwait J.H."/>
            <person name="Manak J.R."/>
            <person name="Thompson E.M."/>
            <person name="Jaillon O."/>
            <person name="Du Pasquier L."/>
            <person name="Boudinot P."/>
            <person name="Liberles D.A."/>
            <person name="Volff J.N."/>
            <person name="Philippe H."/>
            <person name="Lenhard B."/>
            <person name="Roest Crollius H."/>
            <person name="Wincker P."/>
            <person name="Chourrout D."/>
        </authorList>
    </citation>
    <scope>NUCLEOTIDE SEQUENCE [LARGE SCALE GENOMIC DNA]</scope>
</reference>
<name>E4YVB8_OIKDI</name>
<organism evidence="3">
    <name type="scientific">Oikopleura dioica</name>
    <name type="common">Tunicate</name>
    <dbReference type="NCBI Taxonomy" id="34765"/>
    <lineage>
        <taxon>Eukaryota</taxon>
        <taxon>Metazoa</taxon>
        <taxon>Chordata</taxon>
        <taxon>Tunicata</taxon>
        <taxon>Appendicularia</taxon>
        <taxon>Copelata</taxon>
        <taxon>Oikopleuridae</taxon>
        <taxon>Oikopleura</taxon>
    </lineage>
</organism>
<feature type="transmembrane region" description="Helical" evidence="1">
    <location>
        <begin position="459"/>
        <end position="476"/>
    </location>
</feature>
<feature type="domain" description="GDPGP1-like N-terminal" evidence="2">
    <location>
        <begin position="1"/>
        <end position="65"/>
    </location>
</feature>
<proteinExistence type="predicted"/>
<dbReference type="AlphaFoldDB" id="E4YVB8"/>
<dbReference type="GO" id="GO:0016787">
    <property type="term" value="F:hydrolase activity"/>
    <property type="evidence" value="ECO:0007669"/>
    <property type="project" value="UniProtKB-KW"/>
</dbReference>
<dbReference type="Proteomes" id="UP000011014">
    <property type="component" value="Unassembled WGS sequence"/>
</dbReference>
<evidence type="ECO:0000313" key="3">
    <source>
        <dbReference type="EMBL" id="CBY39403.1"/>
    </source>
</evidence>
<dbReference type="GO" id="GO:0005085">
    <property type="term" value="F:guanyl-nucleotide exchange factor activity"/>
    <property type="evidence" value="ECO:0007669"/>
    <property type="project" value="UniProtKB-KW"/>
</dbReference>
<dbReference type="GO" id="GO:0005737">
    <property type="term" value="C:cytoplasm"/>
    <property type="evidence" value="ECO:0007669"/>
    <property type="project" value="UniProtKB-SubCell"/>
</dbReference>
<dbReference type="GO" id="GO:0000166">
    <property type="term" value="F:nucleotide binding"/>
    <property type="evidence" value="ECO:0007669"/>
    <property type="project" value="UniProtKB-KW"/>
</dbReference>
<evidence type="ECO:0000256" key="1">
    <source>
        <dbReference type="SAM" id="Phobius"/>
    </source>
</evidence>
<feature type="transmembrane region" description="Helical" evidence="1">
    <location>
        <begin position="328"/>
        <end position="348"/>
    </location>
</feature>
<gene>
    <name evidence="3" type="ORF">GSOID_T00019969001</name>
</gene>
<accession>E4YVB8</accession>
<dbReference type="GO" id="GO:0080048">
    <property type="term" value="F:GDP-D-glucose phosphorylase activity"/>
    <property type="evidence" value="ECO:0007669"/>
    <property type="project" value="UniProtKB-EC"/>
</dbReference>
<dbReference type="GO" id="GO:0006006">
    <property type="term" value="P:glucose metabolic process"/>
    <property type="evidence" value="ECO:0007669"/>
    <property type="project" value="TreeGrafter"/>
</dbReference>
<protein>
    <recommendedName>
        <fullName evidence="2">GDPGP1-like N-terminal domain-containing protein</fullName>
    </recommendedName>
</protein>
<feature type="transmembrane region" description="Helical" evidence="1">
    <location>
        <begin position="432"/>
        <end position="452"/>
    </location>
</feature>
<feature type="transmembrane region" description="Helical" evidence="1">
    <location>
        <begin position="261"/>
        <end position="280"/>
    </location>
</feature>
<dbReference type="PANTHER" id="PTHR20884">
    <property type="entry name" value="GDP-D-GLUCOSE PHOSPHORYLASE 1"/>
    <property type="match status" value="1"/>
</dbReference>
<dbReference type="EMBL" id="FN655523">
    <property type="protein sequence ID" value="CBY39403.1"/>
    <property type="molecule type" value="Genomic_DNA"/>
</dbReference>
<feature type="transmembrane region" description="Helical" evidence="1">
    <location>
        <begin position="391"/>
        <end position="412"/>
    </location>
</feature>
<evidence type="ECO:0000259" key="2">
    <source>
        <dbReference type="Pfam" id="PF26217"/>
    </source>
</evidence>
<dbReference type="InterPro" id="IPR026506">
    <property type="entry name" value="GDPGP"/>
</dbReference>
<dbReference type="InterPro" id="IPR058866">
    <property type="entry name" value="GDPGP1_N"/>
</dbReference>
<keyword evidence="1" id="KW-0472">Membrane</keyword>